<accession>A0A2S7MZW3</accession>
<keyword evidence="2" id="KW-1185">Reference proteome</keyword>
<reference evidence="1 2" key="1">
    <citation type="submission" date="2017-12" db="EMBL/GenBank/DDBJ databases">
        <title>Taxonomic description and draft genome of Pradoshia cofamensis Gen. nov., sp. nov., a thermotolerant bacillale isolated from anterior gut of earthworm Eisenia fetida.</title>
        <authorList>
            <person name="Saha T."/>
            <person name="Chakraborty R."/>
        </authorList>
    </citation>
    <scope>NUCLEOTIDE SEQUENCE [LARGE SCALE GENOMIC DNA]</scope>
    <source>
        <strain evidence="1 2">EAG3</strain>
    </source>
</reference>
<dbReference type="OrthoDB" id="2879872at2"/>
<dbReference type="AlphaFoldDB" id="A0A2S7MZW3"/>
<sequence>MSNKEKTLGYVRVVVGESGKVAHICPNTLHHPDPAEQERLNKVVTVEMLDKLLENNSYEDCQVLVIFSEDKDGLEIAHSMMIQPGFKNFWRERITKKMEKHYTSLRDEIHVQSRIDLWEETYKESFVPTRNIG</sequence>
<protein>
    <submittedName>
        <fullName evidence="1">Uncharacterized protein</fullName>
    </submittedName>
</protein>
<proteinExistence type="predicted"/>
<dbReference type="Proteomes" id="UP000239663">
    <property type="component" value="Unassembled WGS sequence"/>
</dbReference>
<gene>
    <name evidence="1" type="ORF">CYL18_10845</name>
</gene>
<evidence type="ECO:0000313" key="1">
    <source>
        <dbReference type="EMBL" id="PQD95268.1"/>
    </source>
</evidence>
<evidence type="ECO:0000313" key="2">
    <source>
        <dbReference type="Proteomes" id="UP000239663"/>
    </source>
</evidence>
<dbReference type="RefSeq" id="WP_104849527.1">
    <property type="nucleotide sequence ID" value="NZ_PKOZ01000005.1"/>
</dbReference>
<name>A0A2S7MZW3_9BACI</name>
<dbReference type="EMBL" id="PKOZ01000005">
    <property type="protein sequence ID" value="PQD95268.1"/>
    <property type="molecule type" value="Genomic_DNA"/>
</dbReference>
<organism evidence="1 2">
    <name type="scientific">Pradoshia eiseniae</name>
    <dbReference type="NCBI Taxonomy" id="2064768"/>
    <lineage>
        <taxon>Bacteria</taxon>
        <taxon>Bacillati</taxon>
        <taxon>Bacillota</taxon>
        <taxon>Bacilli</taxon>
        <taxon>Bacillales</taxon>
        <taxon>Bacillaceae</taxon>
        <taxon>Pradoshia</taxon>
    </lineage>
</organism>
<comment type="caution">
    <text evidence="1">The sequence shown here is derived from an EMBL/GenBank/DDBJ whole genome shotgun (WGS) entry which is preliminary data.</text>
</comment>